<feature type="chain" id="PRO_5032321624" evidence="2">
    <location>
        <begin position="27"/>
        <end position="327"/>
    </location>
</feature>
<dbReference type="Pfam" id="PF03401">
    <property type="entry name" value="TctC"/>
    <property type="match status" value="1"/>
</dbReference>
<evidence type="ECO:0000256" key="1">
    <source>
        <dbReference type="ARBA" id="ARBA00006987"/>
    </source>
</evidence>
<dbReference type="EMBL" id="JABBFX010000003">
    <property type="protein sequence ID" value="NML47607.1"/>
    <property type="molecule type" value="Genomic_DNA"/>
</dbReference>
<dbReference type="Gene3D" id="3.40.190.150">
    <property type="entry name" value="Bordetella uptake gene, domain 1"/>
    <property type="match status" value="1"/>
</dbReference>
<dbReference type="AlphaFoldDB" id="A0A848HAX5"/>
<sequence>MKFASLARRRALLALAALAALPAVHAEQAWPARTITLVHPYAAGGPADTMARALAQQLSKRLNETVIVDAKPGGAATIGTGFVARARPDGYTFLISTSAGHVVTPLMQKVPYDGIADFAFIAVVASQPNVLVANPSVPANSLQELIALARKEPGVLNYASAGTGGATHLGAEAFAQAAKIRITHVPYNGAAPALKDVLGGQVQLGMLNLAATRPFIAEGKLKALAYGGAQRTPLLPGVPTLAEAGYGNTATATWYTLAAPKGTPPQIIETMRKAFADVSGDAEWQKVLASQGAEQINLSPAQTTAFVQQDKAAMRQLLGTLGLLEEK</sequence>
<evidence type="ECO:0000313" key="3">
    <source>
        <dbReference type="EMBL" id="NML47607.1"/>
    </source>
</evidence>
<reference evidence="3 4" key="1">
    <citation type="submission" date="2020-04" db="EMBL/GenBank/DDBJ databases">
        <title>Ramlibacter sp. G-1-2-2 isolated from soil.</title>
        <authorList>
            <person name="Dahal R.H."/>
        </authorList>
    </citation>
    <scope>NUCLEOTIDE SEQUENCE [LARGE SCALE GENOMIC DNA]</scope>
    <source>
        <strain evidence="3 4">G-1-2-2</strain>
    </source>
</reference>
<evidence type="ECO:0000256" key="2">
    <source>
        <dbReference type="SAM" id="SignalP"/>
    </source>
</evidence>
<dbReference type="Gene3D" id="3.40.190.10">
    <property type="entry name" value="Periplasmic binding protein-like II"/>
    <property type="match status" value="1"/>
</dbReference>
<accession>A0A848HAX5</accession>
<dbReference type="InterPro" id="IPR042100">
    <property type="entry name" value="Bug_dom1"/>
</dbReference>
<dbReference type="PROSITE" id="PS00430">
    <property type="entry name" value="TONB_DEPENDENT_REC_1"/>
    <property type="match status" value="1"/>
</dbReference>
<gene>
    <name evidence="3" type="ORF">HHL11_27910</name>
</gene>
<feature type="signal peptide" evidence="2">
    <location>
        <begin position="1"/>
        <end position="26"/>
    </location>
</feature>
<protein>
    <submittedName>
        <fullName evidence="3">Tripartite tricarboxylate transporter substrate binding protein</fullName>
    </submittedName>
</protein>
<dbReference type="InterPro" id="IPR010916">
    <property type="entry name" value="TonB_box_CS"/>
</dbReference>
<dbReference type="PANTHER" id="PTHR42928">
    <property type="entry name" value="TRICARBOXYLATE-BINDING PROTEIN"/>
    <property type="match status" value="1"/>
</dbReference>
<dbReference type="InterPro" id="IPR005064">
    <property type="entry name" value="BUG"/>
</dbReference>
<dbReference type="PANTHER" id="PTHR42928:SF5">
    <property type="entry name" value="BLR1237 PROTEIN"/>
    <property type="match status" value="1"/>
</dbReference>
<dbReference type="PIRSF" id="PIRSF017082">
    <property type="entry name" value="YflP"/>
    <property type="match status" value="1"/>
</dbReference>
<dbReference type="SUPFAM" id="SSF53850">
    <property type="entry name" value="Periplasmic binding protein-like II"/>
    <property type="match status" value="1"/>
</dbReference>
<name>A0A848HAX5_9BURK</name>
<dbReference type="Proteomes" id="UP000541185">
    <property type="component" value="Unassembled WGS sequence"/>
</dbReference>
<dbReference type="RefSeq" id="WP_169421873.1">
    <property type="nucleotide sequence ID" value="NZ_JABBFX010000003.1"/>
</dbReference>
<dbReference type="CDD" id="cd07012">
    <property type="entry name" value="PBP2_Bug_TTT"/>
    <property type="match status" value="1"/>
</dbReference>
<comment type="caution">
    <text evidence="3">The sequence shown here is derived from an EMBL/GenBank/DDBJ whole genome shotgun (WGS) entry which is preliminary data.</text>
</comment>
<organism evidence="3 4">
    <name type="scientific">Ramlibacter agri</name>
    <dbReference type="NCBI Taxonomy" id="2728837"/>
    <lineage>
        <taxon>Bacteria</taxon>
        <taxon>Pseudomonadati</taxon>
        <taxon>Pseudomonadota</taxon>
        <taxon>Betaproteobacteria</taxon>
        <taxon>Burkholderiales</taxon>
        <taxon>Comamonadaceae</taxon>
        <taxon>Ramlibacter</taxon>
    </lineage>
</organism>
<comment type="similarity">
    <text evidence="1">Belongs to the UPF0065 (bug) family.</text>
</comment>
<evidence type="ECO:0000313" key="4">
    <source>
        <dbReference type="Proteomes" id="UP000541185"/>
    </source>
</evidence>
<keyword evidence="4" id="KW-1185">Reference proteome</keyword>
<keyword evidence="2" id="KW-0732">Signal</keyword>
<proteinExistence type="inferred from homology"/>